<evidence type="ECO:0000313" key="10">
    <source>
        <dbReference type="EMBL" id="RSN69582.1"/>
    </source>
</evidence>
<sequence length="372" mass="42234">MLRLGLADLHKELNAKFFEFAGWEMPMRYTNSLEEAMSVRTSCGIFDVSHMGRFIIEGTDASNFLQRATSNNVDVEIGRSKYTLTLNERGGIRDDNVAFRLSDNKYIFVVNAANRIKILSWFDELRKKWDMNVRIDDVTLETFMFAIQGPRAREIFHNITGTQLKIKKFNITTVNWRGEELIVSRTGYTGEDGYEVIMRDRELASDLFRSLVGAGAKPCGLVARDILRLEAGLVLYGNDIDEDTNPIEAGLEFAVDLEKDFVGKGAITEAINRGVERVRVGIMSSTRSAPRRGEGVYMGEERIGIVTSGTFSPTIERGIGMAYIKKEYAEIGKELTVGDERKLKVRVEKMPFYDEKIYGWRRVTSTSQERHD</sequence>
<dbReference type="SUPFAM" id="SSF103025">
    <property type="entry name" value="Folate-binding domain"/>
    <property type="match status" value="1"/>
</dbReference>
<dbReference type="InterPro" id="IPR028896">
    <property type="entry name" value="GcvT/YgfZ/DmdA"/>
</dbReference>
<dbReference type="NCBIfam" id="NF001567">
    <property type="entry name" value="PRK00389.1"/>
    <property type="match status" value="1"/>
</dbReference>
<dbReference type="GO" id="GO:0005960">
    <property type="term" value="C:glycine cleavage complex"/>
    <property type="evidence" value="ECO:0007669"/>
    <property type="project" value="InterPro"/>
</dbReference>
<dbReference type="NCBIfam" id="TIGR00528">
    <property type="entry name" value="gcvT"/>
    <property type="match status" value="1"/>
</dbReference>
<evidence type="ECO:0000256" key="4">
    <source>
        <dbReference type="ARBA" id="ARBA00022679"/>
    </source>
</evidence>
<evidence type="ECO:0000256" key="1">
    <source>
        <dbReference type="ARBA" id="ARBA00008609"/>
    </source>
</evidence>
<dbReference type="Pfam" id="PF01571">
    <property type="entry name" value="GCV_T"/>
    <property type="match status" value="1"/>
</dbReference>
<dbReference type="GO" id="GO:0004047">
    <property type="term" value="F:aminomethyltransferase activity"/>
    <property type="evidence" value="ECO:0007669"/>
    <property type="project" value="UniProtKB-EC"/>
</dbReference>
<evidence type="ECO:0000256" key="6">
    <source>
        <dbReference type="ARBA" id="ARBA00047665"/>
    </source>
</evidence>
<keyword evidence="4 10" id="KW-0808">Transferase</keyword>
<feature type="domain" description="Aminomethyltransferase C-terminal" evidence="9">
    <location>
        <begin position="277"/>
        <end position="354"/>
    </location>
</feature>
<dbReference type="InterPro" id="IPR006223">
    <property type="entry name" value="GcvT"/>
</dbReference>
<dbReference type="GO" id="GO:0032259">
    <property type="term" value="P:methylation"/>
    <property type="evidence" value="ECO:0007669"/>
    <property type="project" value="UniProtKB-KW"/>
</dbReference>
<accession>A0A3R9PRE3</accession>
<dbReference type="PANTHER" id="PTHR43757:SF2">
    <property type="entry name" value="AMINOMETHYLTRANSFERASE, MITOCHONDRIAL"/>
    <property type="match status" value="1"/>
</dbReference>
<evidence type="ECO:0000256" key="2">
    <source>
        <dbReference type="ARBA" id="ARBA00012616"/>
    </source>
</evidence>
<dbReference type="Pfam" id="PF08669">
    <property type="entry name" value="GCV_T_C"/>
    <property type="match status" value="1"/>
</dbReference>
<dbReference type="InterPro" id="IPR029043">
    <property type="entry name" value="GcvT/YgfZ_C"/>
</dbReference>
<dbReference type="EMBL" id="RCOR01000018">
    <property type="protein sequence ID" value="RSN69582.1"/>
    <property type="molecule type" value="Genomic_DNA"/>
</dbReference>
<dbReference type="GO" id="GO:0008168">
    <property type="term" value="F:methyltransferase activity"/>
    <property type="evidence" value="ECO:0007669"/>
    <property type="project" value="UniProtKB-KW"/>
</dbReference>
<keyword evidence="3" id="KW-0032">Aminotransferase</keyword>
<dbReference type="InterPro" id="IPR013977">
    <property type="entry name" value="GcvT_C"/>
</dbReference>
<dbReference type="Proteomes" id="UP000278149">
    <property type="component" value="Unassembled WGS sequence"/>
</dbReference>
<evidence type="ECO:0000256" key="5">
    <source>
        <dbReference type="ARBA" id="ARBA00031395"/>
    </source>
</evidence>
<comment type="caution">
    <text evidence="10">The sequence shown here is derived from an EMBL/GenBank/DDBJ whole genome shotgun (WGS) entry which is preliminary data.</text>
</comment>
<feature type="binding site" evidence="7">
    <location>
        <position position="195"/>
    </location>
    <ligand>
        <name>substrate</name>
    </ligand>
</feature>
<comment type="similarity">
    <text evidence="1">Belongs to the GcvT family.</text>
</comment>
<proteinExistence type="inferred from homology"/>
<dbReference type="EC" id="2.1.2.10" evidence="2"/>
<evidence type="ECO:0000259" key="8">
    <source>
        <dbReference type="Pfam" id="PF01571"/>
    </source>
</evidence>
<dbReference type="InterPro" id="IPR027266">
    <property type="entry name" value="TrmE/GcvT-like"/>
</dbReference>
<keyword evidence="10" id="KW-0489">Methyltransferase</keyword>
<dbReference type="InterPro" id="IPR006222">
    <property type="entry name" value="GCVT_N"/>
</dbReference>
<dbReference type="RefSeq" id="WP_125741165.1">
    <property type="nucleotide sequence ID" value="NZ_RCOR01000018.1"/>
</dbReference>
<dbReference type="GO" id="GO:0006546">
    <property type="term" value="P:glycine catabolic process"/>
    <property type="evidence" value="ECO:0007669"/>
    <property type="project" value="InterPro"/>
</dbReference>
<name>A0A3R9PRE3_9CREN</name>
<organism evidence="10 11">
    <name type="scientific">Candidatus Korarchaeum cryptofilum</name>
    <dbReference type="NCBI Taxonomy" id="498846"/>
    <lineage>
        <taxon>Archaea</taxon>
        <taxon>Thermoproteota</taxon>
        <taxon>Candidatus Korarchaeia</taxon>
        <taxon>Candidatus Korarchaeales</taxon>
        <taxon>Candidatus Korarchaeaceae</taxon>
        <taxon>Candidatus Korarchaeum</taxon>
    </lineage>
</organism>
<dbReference type="AlphaFoldDB" id="A0A3R9PRE3"/>
<dbReference type="PIRSF" id="PIRSF006487">
    <property type="entry name" value="GcvT"/>
    <property type="match status" value="1"/>
</dbReference>
<gene>
    <name evidence="10" type="primary">gcvT</name>
    <name evidence="10" type="ORF">D9Q81_02975</name>
</gene>
<dbReference type="GO" id="GO:0008483">
    <property type="term" value="F:transaminase activity"/>
    <property type="evidence" value="ECO:0007669"/>
    <property type="project" value="UniProtKB-KW"/>
</dbReference>
<dbReference type="PANTHER" id="PTHR43757">
    <property type="entry name" value="AMINOMETHYLTRANSFERASE"/>
    <property type="match status" value="1"/>
</dbReference>
<evidence type="ECO:0000259" key="9">
    <source>
        <dbReference type="Pfam" id="PF08669"/>
    </source>
</evidence>
<comment type="catalytic activity">
    <reaction evidence="6">
        <text>N(6)-[(R)-S(8)-aminomethyldihydrolipoyl]-L-lysyl-[protein] + (6S)-5,6,7,8-tetrahydrofolate = N(6)-[(R)-dihydrolipoyl]-L-lysyl-[protein] + (6R)-5,10-methylene-5,6,7,8-tetrahydrofolate + NH4(+)</text>
        <dbReference type="Rhea" id="RHEA:16945"/>
        <dbReference type="Rhea" id="RHEA-COMP:10475"/>
        <dbReference type="Rhea" id="RHEA-COMP:10492"/>
        <dbReference type="ChEBI" id="CHEBI:15636"/>
        <dbReference type="ChEBI" id="CHEBI:28938"/>
        <dbReference type="ChEBI" id="CHEBI:57453"/>
        <dbReference type="ChEBI" id="CHEBI:83100"/>
        <dbReference type="ChEBI" id="CHEBI:83143"/>
        <dbReference type="EC" id="2.1.2.10"/>
    </reaction>
</comment>
<evidence type="ECO:0000313" key="11">
    <source>
        <dbReference type="Proteomes" id="UP000278149"/>
    </source>
</evidence>
<dbReference type="Gene3D" id="3.30.1360.120">
    <property type="entry name" value="Probable tRNA modification gtpase trme, domain 1"/>
    <property type="match status" value="1"/>
</dbReference>
<evidence type="ECO:0000256" key="3">
    <source>
        <dbReference type="ARBA" id="ARBA00022576"/>
    </source>
</evidence>
<reference evidence="10 11" key="1">
    <citation type="submission" date="2018-10" db="EMBL/GenBank/DDBJ databases">
        <title>Co-occurring genomic capacity for anaerobic methane metabolism and dissimilatory sulfite reduction discovered in the Korarchaeota.</title>
        <authorList>
            <person name="Mckay L.J."/>
            <person name="Dlakic M."/>
            <person name="Fields M.W."/>
            <person name="Delmont T.O."/>
            <person name="Eren A.M."/>
            <person name="Jay Z.J."/>
            <person name="Klingelsmith K.B."/>
            <person name="Rusch D.B."/>
            <person name="Inskeep W.P."/>
        </authorList>
    </citation>
    <scope>NUCLEOTIDE SEQUENCE [LARGE SCALE GENOMIC DNA]</scope>
    <source>
        <strain evidence="10 11">WS</strain>
    </source>
</reference>
<protein>
    <recommendedName>
        <fullName evidence="2">aminomethyltransferase</fullName>
        <ecNumber evidence="2">2.1.2.10</ecNumber>
    </recommendedName>
    <alternativeName>
        <fullName evidence="5">Glycine cleavage system T protein</fullName>
    </alternativeName>
</protein>
<evidence type="ECO:0000256" key="7">
    <source>
        <dbReference type="PIRSR" id="PIRSR006487-1"/>
    </source>
</evidence>
<dbReference type="SUPFAM" id="SSF101790">
    <property type="entry name" value="Aminomethyltransferase beta-barrel domain"/>
    <property type="match status" value="1"/>
</dbReference>
<feature type="domain" description="GCVT N-terminal" evidence="8">
    <location>
        <begin position="7"/>
        <end position="259"/>
    </location>
</feature>